<dbReference type="GO" id="GO:0015171">
    <property type="term" value="F:amino acid transmembrane transporter activity"/>
    <property type="evidence" value="ECO:0007669"/>
    <property type="project" value="TreeGrafter"/>
</dbReference>
<dbReference type="InterPro" id="IPR001123">
    <property type="entry name" value="LeuE-type"/>
</dbReference>
<evidence type="ECO:0000256" key="5">
    <source>
        <dbReference type="ARBA" id="ARBA00023136"/>
    </source>
</evidence>
<dbReference type="AlphaFoldDB" id="A0A0P9V788"/>
<dbReference type="PATRIC" id="fig|86176.4.peg.2006"/>
<keyword evidence="3 6" id="KW-0812">Transmembrane</keyword>
<dbReference type="Proteomes" id="UP000050455">
    <property type="component" value="Unassembled WGS sequence"/>
</dbReference>
<feature type="transmembrane region" description="Helical" evidence="6">
    <location>
        <begin position="131"/>
        <end position="160"/>
    </location>
</feature>
<evidence type="ECO:0000256" key="1">
    <source>
        <dbReference type="ARBA" id="ARBA00004651"/>
    </source>
</evidence>
<sequence>MCPCTPAGQACRGFSVPGRSVRVEFSNGFLLSLSLCLDIGLANIAMITLSMQRGFSKGLWLGLGTCVGDLAYAVLAMLGMAVLLQYEAVRYVLWLGGTAVLAWFCFRMVMSATAVSAGLDNQDVQSEKSSLALFLRGIFLAMSSPSAILWFAAVGGALIARQGSDLASASTFLAGFVAAGVVWSISLCALAHQGGRFMGERMLRWSYIASALIFAYFTLYVVITGYLEFVAASLVLPAS</sequence>
<dbReference type="GO" id="GO:0005886">
    <property type="term" value="C:plasma membrane"/>
    <property type="evidence" value="ECO:0007669"/>
    <property type="project" value="UniProtKB-SubCell"/>
</dbReference>
<feature type="transmembrane region" description="Helical" evidence="6">
    <location>
        <begin position="172"/>
        <end position="193"/>
    </location>
</feature>
<evidence type="ECO:0000256" key="6">
    <source>
        <dbReference type="SAM" id="Phobius"/>
    </source>
</evidence>
<comment type="caution">
    <text evidence="7">The sequence shown here is derived from an EMBL/GenBank/DDBJ whole genome shotgun (WGS) entry which is preliminary data.</text>
</comment>
<gene>
    <name evidence="7" type="ORF">ALO64_01844</name>
</gene>
<feature type="transmembrane region" description="Helical" evidence="6">
    <location>
        <begin position="29"/>
        <end position="47"/>
    </location>
</feature>
<evidence type="ECO:0000256" key="2">
    <source>
        <dbReference type="ARBA" id="ARBA00022475"/>
    </source>
</evidence>
<evidence type="ECO:0000313" key="8">
    <source>
        <dbReference type="Proteomes" id="UP000050455"/>
    </source>
</evidence>
<feature type="transmembrane region" description="Helical" evidence="6">
    <location>
        <begin position="59"/>
        <end position="85"/>
    </location>
</feature>
<keyword evidence="8" id="KW-1185">Reference proteome</keyword>
<dbReference type="Pfam" id="PF01810">
    <property type="entry name" value="LysE"/>
    <property type="match status" value="1"/>
</dbReference>
<keyword evidence="5 6" id="KW-0472">Membrane</keyword>
<evidence type="ECO:0000256" key="3">
    <source>
        <dbReference type="ARBA" id="ARBA00022692"/>
    </source>
</evidence>
<reference evidence="7 8" key="1">
    <citation type="submission" date="2015-09" db="EMBL/GenBank/DDBJ databases">
        <title>Genome announcement of multiple Pseudomonas syringae strains.</title>
        <authorList>
            <person name="Thakur S."/>
            <person name="Wang P.W."/>
            <person name="Gong Y."/>
            <person name="Weir B.S."/>
            <person name="Guttman D.S."/>
        </authorList>
    </citation>
    <scope>NUCLEOTIDE SEQUENCE [LARGE SCALE GENOMIC DNA]</scope>
    <source>
        <strain evidence="7 8">ICMP6289</strain>
    </source>
</reference>
<evidence type="ECO:0000256" key="4">
    <source>
        <dbReference type="ARBA" id="ARBA00022989"/>
    </source>
</evidence>
<keyword evidence="4 6" id="KW-1133">Transmembrane helix</keyword>
<feature type="transmembrane region" description="Helical" evidence="6">
    <location>
        <begin position="91"/>
        <end position="110"/>
    </location>
</feature>
<evidence type="ECO:0000313" key="7">
    <source>
        <dbReference type="EMBL" id="KPX79979.1"/>
    </source>
</evidence>
<keyword evidence="2" id="KW-1003">Cell membrane</keyword>
<feature type="transmembrane region" description="Helical" evidence="6">
    <location>
        <begin position="205"/>
        <end position="227"/>
    </location>
</feature>
<protein>
    <submittedName>
        <fullName evidence="7">Amino acid transporter LysE</fullName>
    </submittedName>
</protein>
<dbReference type="PANTHER" id="PTHR30086">
    <property type="entry name" value="ARGININE EXPORTER PROTEIN ARGO"/>
    <property type="match status" value="1"/>
</dbReference>
<name>A0A0P9V788_9PSED</name>
<accession>A0A0P9V788</accession>
<comment type="subcellular location">
    <subcellularLocation>
        <location evidence="1">Cell membrane</location>
        <topology evidence="1">Multi-pass membrane protein</topology>
    </subcellularLocation>
</comment>
<dbReference type="EMBL" id="LJQT01000464">
    <property type="protein sequence ID" value="KPX79979.1"/>
    <property type="molecule type" value="Genomic_DNA"/>
</dbReference>
<dbReference type="PANTHER" id="PTHR30086:SF20">
    <property type="entry name" value="ARGININE EXPORTER PROTEIN ARGO-RELATED"/>
    <property type="match status" value="1"/>
</dbReference>
<proteinExistence type="predicted"/>
<organism evidence="7 8">
    <name type="scientific">Pseudomonas meliae</name>
    <dbReference type="NCBI Taxonomy" id="86176"/>
    <lineage>
        <taxon>Bacteria</taxon>
        <taxon>Pseudomonadati</taxon>
        <taxon>Pseudomonadota</taxon>
        <taxon>Gammaproteobacteria</taxon>
        <taxon>Pseudomonadales</taxon>
        <taxon>Pseudomonadaceae</taxon>
        <taxon>Pseudomonas</taxon>
    </lineage>
</organism>